<feature type="non-terminal residue" evidence="6">
    <location>
        <position position="1"/>
    </location>
</feature>
<sequence length="174" mass="19507">VPVAIVGMAMRLPGGVTNASDFWELLINKRDGLCRVPGNRYNIDAFYHCDGVPGTIRTEHGYFLQQDIAQMDTGFFSMSKVEASKLDPQQRLLLEVVWECMENAGQTHWQGTNMGCYVGNFGEDWLDLASKDTLAIDRYRVMGTGDFALTNNVSYQYDLRGPSVVFRTGYLSSI</sequence>
<feature type="domain" description="Ketosynthase family 3 (KS3)" evidence="5">
    <location>
        <begin position="1"/>
        <end position="174"/>
    </location>
</feature>
<dbReference type="GO" id="GO:0004312">
    <property type="term" value="F:fatty acid synthase activity"/>
    <property type="evidence" value="ECO:0007669"/>
    <property type="project" value="TreeGrafter"/>
</dbReference>
<keyword evidence="2" id="KW-0597">Phosphoprotein</keyword>
<dbReference type="Pfam" id="PF00109">
    <property type="entry name" value="ketoacyl-synt"/>
    <property type="match status" value="1"/>
</dbReference>
<dbReference type="GO" id="GO:0044550">
    <property type="term" value="P:secondary metabolite biosynthetic process"/>
    <property type="evidence" value="ECO:0007669"/>
    <property type="project" value="TreeGrafter"/>
</dbReference>
<protein>
    <submittedName>
        <fullName evidence="6">Beta-ketoacyl synthase</fullName>
    </submittedName>
</protein>
<dbReference type="InterPro" id="IPR020841">
    <property type="entry name" value="PKS_Beta-ketoAc_synthase_dom"/>
</dbReference>
<evidence type="ECO:0000256" key="3">
    <source>
        <dbReference type="ARBA" id="ARBA00022679"/>
    </source>
</evidence>
<dbReference type="PANTHER" id="PTHR43775:SF49">
    <property type="entry name" value="SYNTHASE, PUTATIVE (JCVI)-RELATED"/>
    <property type="match status" value="1"/>
</dbReference>
<dbReference type="PROSITE" id="PS52004">
    <property type="entry name" value="KS3_2"/>
    <property type="match status" value="1"/>
</dbReference>
<evidence type="ECO:0000256" key="1">
    <source>
        <dbReference type="ARBA" id="ARBA00022450"/>
    </source>
</evidence>
<keyword evidence="3" id="KW-0808">Transferase</keyword>
<accession>A0A8T8WK20</accession>
<feature type="non-terminal residue" evidence="6">
    <location>
        <position position="174"/>
    </location>
</feature>
<dbReference type="SUPFAM" id="SSF53901">
    <property type="entry name" value="Thiolase-like"/>
    <property type="match status" value="1"/>
</dbReference>
<dbReference type="InterPro" id="IPR014030">
    <property type="entry name" value="Ketoacyl_synth_N"/>
</dbReference>
<evidence type="ECO:0000256" key="2">
    <source>
        <dbReference type="ARBA" id="ARBA00022553"/>
    </source>
</evidence>
<gene>
    <name evidence="6" type="ORF">BO86DRAFT_271678</name>
</gene>
<dbReference type="CDD" id="cd00833">
    <property type="entry name" value="PKS"/>
    <property type="match status" value="1"/>
</dbReference>
<dbReference type="GO" id="GO:0006633">
    <property type="term" value="P:fatty acid biosynthetic process"/>
    <property type="evidence" value="ECO:0007669"/>
    <property type="project" value="TreeGrafter"/>
</dbReference>
<name>A0A8T8WK20_ASPJA</name>
<evidence type="ECO:0000313" key="6">
    <source>
        <dbReference type="EMBL" id="RAH76175.1"/>
    </source>
</evidence>
<keyword evidence="1" id="KW-0596">Phosphopantetheine</keyword>
<dbReference type="RefSeq" id="XP_025522069.1">
    <property type="nucleotide sequence ID" value="XM_025667223.1"/>
</dbReference>
<proteinExistence type="predicted"/>
<reference evidence="6 7" key="1">
    <citation type="submission" date="2018-02" db="EMBL/GenBank/DDBJ databases">
        <title>The genomes of Aspergillus section Nigri reveals drivers in fungal speciation.</title>
        <authorList>
            <consortium name="DOE Joint Genome Institute"/>
            <person name="Vesth T.C."/>
            <person name="Nybo J."/>
            <person name="Theobald S."/>
            <person name="Brandl J."/>
            <person name="Frisvad J.C."/>
            <person name="Nielsen K.F."/>
            <person name="Lyhne E.K."/>
            <person name="Kogle M.E."/>
            <person name="Kuo A."/>
            <person name="Riley R."/>
            <person name="Clum A."/>
            <person name="Nolan M."/>
            <person name="Lipzen A."/>
            <person name="Salamov A."/>
            <person name="Henrissat B."/>
            <person name="Wiebenga A."/>
            <person name="De vries R.P."/>
            <person name="Grigoriev I.V."/>
            <person name="Mortensen U.H."/>
            <person name="Andersen M.R."/>
            <person name="Baker S.E."/>
        </authorList>
    </citation>
    <scope>NUCLEOTIDE SEQUENCE [LARGE SCALE GENOMIC DNA]</scope>
    <source>
        <strain evidence="6 7">CBS 114.51</strain>
    </source>
</reference>
<dbReference type="Proteomes" id="UP000249497">
    <property type="component" value="Unassembled WGS sequence"/>
</dbReference>
<keyword evidence="7" id="KW-1185">Reference proteome</keyword>
<keyword evidence="4" id="KW-0511">Multifunctional enzyme</keyword>
<dbReference type="OrthoDB" id="329835at2759"/>
<evidence type="ECO:0000259" key="5">
    <source>
        <dbReference type="PROSITE" id="PS52004"/>
    </source>
</evidence>
<organism evidence="6 7">
    <name type="scientific">Aspergillus japonicus CBS 114.51</name>
    <dbReference type="NCBI Taxonomy" id="1448312"/>
    <lineage>
        <taxon>Eukaryota</taxon>
        <taxon>Fungi</taxon>
        <taxon>Dikarya</taxon>
        <taxon>Ascomycota</taxon>
        <taxon>Pezizomycotina</taxon>
        <taxon>Eurotiomycetes</taxon>
        <taxon>Eurotiomycetidae</taxon>
        <taxon>Eurotiales</taxon>
        <taxon>Aspergillaceae</taxon>
        <taxon>Aspergillus</taxon>
        <taxon>Aspergillus subgen. Circumdati</taxon>
    </lineage>
</organism>
<dbReference type="PANTHER" id="PTHR43775">
    <property type="entry name" value="FATTY ACID SYNTHASE"/>
    <property type="match status" value="1"/>
</dbReference>
<dbReference type="AlphaFoldDB" id="A0A8T8WK20"/>
<dbReference type="Gene3D" id="3.40.47.10">
    <property type="match status" value="1"/>
</dbReference>
<evidence type="ECO:0000313" key="7">
    <source>
        <dbReference type="Proteomes" id="UP000249497"/>
    </source>
</evidence>
<evidence type="ECO:0000256" key="4">
    <source>
        <dbReference type="ARBA" id="ARBA00023268"/>
    </source>
</evidence>
<dbReference type="GeneID" id="37170915"/>
<dbReference type="SMART" id="SM00825">
    <property type="entry name" value="PKS_KS"/>
    <property type="match status" value="1"/>
</dbReference>
<dbReference type="InterPro" id="IPR050091">
    <property type="entry name" value="PKS_NRPS_Biosynth_Enz"/>
</dbReference>
<dbReference type="InterPro" id="IPR016039">
    <property type="entry name" value="Thiolase-like"/>
</dbReference>
<dbReference type="EMBL" id="KZ824883">
    <property type="protein sequence ID" value="RAH76175.1"/>
    <property type="molecule type" value="Genomic_DNA"/>
</dbReference>